<dbReference type="HOGENOM" id="CLU_2971038_0_0_3"/>
<name>K9UQT5_CHAP6</name>
<dbReference type="AlphaFoldDB" id="K9UQT5"/>
<feature type="signal peptide" evidence="1">
    <location>
        <begin position="1"/>
        <end position="23"/>
    </location>
</feature>
<dbReference type="eggNOG" id="ENOG502ZSHG">
    <property type="taxonomic scope" value="Bacteria"/>
</dbReference>
<evidence type="ECO:0000313" key="3">
    <source>
        <dbReference type="Proteomes" id="UP000010366"/>
    </source>
</evidence>
<dbReference type="Proteomes" id="UP000010366">
    <property type="component" value="Chromosome"/>
</dbReference>
<proteinExistence type="predicted"/>
<sequence length="58" mass="6380">MMSRFKFLILSSVFLCLCDPALAEGSEQGGNQQSPLQVIVSIVITAIVLRVLRTFKLP</sequence>
<protein>
    <submittedName>
        <fullName evidence="2">Uncharacterized protein</fullName>
    </submittedName>
</protein>
<organism evidence="2 3">
    <name type="scientific">Chamaesiphon minutus (strain ATCC 27169 / PCC 6605)</name>
    <dbReference type="NCBI Taxonomy" id="1173020"/>
    <lineage>
        <taxon>Bacteria</taxon>
        <taxon>Bacillati</taxon>
        <taxon>Cyanobacteriota</taxon>
        <taxon>Cyanophyceae</taxon>
        <taxon>Gomontiellales</taxon>
        <taxon>Chamaesiphonaceae</taxon>
        <taxon>Chamaesiphon</taxon>
    </lineage>
</organism>
<accession>K9UQT5</accession>
<evidence type="ECO:0000313" key="2">
    <source>
        <dbReference type="EMBL" id="AFY96796.1"/>
    </source>
</evidence>
<keyword evidence="3" id="KW-1185">Reference proteome</keyword>
<feature type="chain" id="PRO_5003936661" evidence="1">
    <location>
        <begin position="24"/>
        <end position="58"/>
    </location>
</feature>
<reference evidence="2 3" key="1">
    <citation type="submission" date="2012-05" db="EMBL/GenBank/DDBJ databases">
        <title>Finished chromosome of genome of Chamaesiphon sp. PCC 6605.</title>
        <authorList>
            <consortium name="US DOE Joint Genome Institute"/>
            <person name="Gugger M."/>
            <person name="Coursin T."/>
            <person name="Rippka R."/>
            <person name="Tandeau De Marsac N."/>
            <person name="Huntemann M."/>
            <person name="Wei C.-L."/>
            <person name="Han J."/>
            <person name="Detter J.C."/>
            <person name="Han C."/>
            <person name="Tapia R."/>
            <person name="Chen A."/>
            <person name="Kyrpides N."/>
            <person name="Mavromatis K."/>
            <person name="Markowitz V."/>
            <person name="Szeto E."/>
            <person name="Ivanova N."/>
            <person name="Pagani I."/>
            <person name="Pati A."/>
            <person name="Goodwin L."/>
            <person name="Nordberg H.P."/>
            <person name="Cantor M.N."/>
            <person name="Hua S.X."/>
            <person name="Woyke T."/>
            <person name="Kerfeld C.A."/>
        </authorList>
    </citation>
    <scope>NUCLEOTIDE SEQUENCE [LARGE SCALE GENOMIC DNA]</scope>
    <source>
        <strain evidence="3">ATCC 27169 / PCC 6605</strain>
    </source>
</reference>
<dbReference type="EMBL" id="CP003600">
    <property type="protein sequence ID" value="AFY96796.1"/>
    <property type="molecule type" value="Genomic_DNA"/>
</dbReference>
<evidence type="ECO:0000256" key="1">
    <source>
        <dbReference type="SAM" id="SignalP"/>
    </source>
</evidence>
<gene>
    <name evidence="2" type="ORF">Cha6605_5950</name>
</gene>
<keyword evidence="1" id="KW-0732">Signal</keyword>
<dbReference type="KEGG" id="cmp:Cha6605_5950"/>